<comment type="catalytic activity">
    <reaction evidence="4 7">
        <text>S-adenosyl 3-(methylsulfanyl)propylamine + putrescine = S-methyl-5'-thioadenosine + spermidine + H(+)</text>
        <dbReference type="Rhea" id="RHEA:12721"/>
        <dbReference type="ChEBI" id="CHEBI:15378"/>
        <dbReference type="ChEBI" id="CHEBI:17509"/>
        <dbReference type="ChEBI" id="CHEBI:57443"/>
        <dbReference type="ChEBI" id="CHEBI:57834"/>
        <dbReference type="ChEBI" id="CHEBI:326268"/>
        <dbReference type="EC" id="2.5.1.16"/>
    </reaction>
</comment>
<feature type="binding site" evidence="4">
    <location>
        <position position="55"/>
    </location>
    <ligand>
        <name>S-methyl-5'-thioadenosine</name>
        <dbReference type="ChEBI" id="CHEBI:17509"/>
    </ligand>
</feature>
<feature type="binding site" evidence="4">
    <location>
        <position position="130"/>
    </location>
    <ligand>
        <name>S-methyl-5'-thioadenosine</name>
        <dbReference type="ChEBI" id="CHEBI:17509"/>
    </ligand>
</feature>
<comment type="similarity">
    <text evidence="1 4 6">Belongs to the spermidine/spermine synthase family.</text>
</comment>
<accession>A0A3A4KWQ6</accession>
<comment type="caution">
    <text evidence="9">The sequence shown here is derived from an EMBL/GenBank/DDBJ whole genome shotgun (WGS) entry which is preliminary data.</text>
</comment>
<dbReference type="EMBL" id="QZFU01000014">
    <property type="protein sequence ID" value="RJO78014.1"/>
    <property type="molecule type" value="Genomic_DNA"/>
</dbReference>
<feature type="binding site" evidence="4">
    <location>
        <begin position="179"/>
        <end position="182"/>
    </location>
    <ligand>
        <name>spermidine</name>
        <dbReference type="ChEBI" id="CHEBI:57834"/>
    </ligand>
</feature>
<dbReference type="PROSITE" id="PS51006">
    <property type="entry name" value="PABS_2"/>
    <property type="match status" value="1"/>
</dbReference>
<dbReference type="NCBIfam" id="TIGR00417">
    <property type="entry name" value="speE"/>
    <property type="match status" value="1"/>
</dbReference>
<evidence type="ECO:0000313" key="9">
    <source>
        <dbReference type="EMBL" id="RJO78014.1"/>
    </source>
</evidence>
<dbReference type="Gene3D" id="2.30.140.10">
    <property type="entry name" value="Spermidine synthase, tetramerisation domain"/>
    <property type="match status" value="1"/>
</dbReference>
<dbReference type="Pfam" id="PF01564">
    <property type="entry name" value="Spermine_synth"/>
    <property type="match status" value="1"/>
</dbReference>
<feature type="active site" description="Proton acceptor" evidence="4 5">
    <location>
        <position position="179"/>
    </location>
</feature>
<dbReference type="Gene3D" id="3.40.50.150">
    <property type="entry name" value="Vaccinia Virus protein VP39"/>
    <property type="match status" value="1"/>
</dbReference>
<dbReference type="InterPro" id="IPR035246">
    <property type="entry name" value="Spermidine_synt_N"/>
</dbReference>
<keyword evidence="4 7" id="KW-0745">Spermidine biosynthesis</keyword>
<dbReference type="AlphaFoldDB" id="A0A3A4KWQ6"/>
<dbReference type="GO" id="GO:0008295">
    <property type="term" value="P:spermidine biosynthetic process"/>
    <property type="evidence" value="ECO:0007669"/>
    <property type="project" value="UniProtKB-UniRule"/>
</dbReference>
<comment type="pathway">
    <text evidence="4">Amine and polyamine biosynthesis; spermidine biosynthesis; spermidine from putrescine: step 1/1.</text>
</comment>
<dbReference type="InterPro" id="IPR029063">
    <property type="entry name" value="SAM-dependent_MTases_sf"/>
</dbReference>
<feature type="binding site" evidence="4">
    <location>
        <position position="186"/>
    </location>
    <ligand>
        <name>S-methyl-5'-thioadenosine</name>
        <dbReference type="ChEBI" id="CHEBI:17509"/>
    </ligand>
</feature>
<evidence type="ECO:0000256" key="2">
    <source>
        <dbReference type="ARBA" id="ARBA00022679"/>
    </source>
</evidence>
<dbReference type="SUPFAM" id="SSF53335">
    <property type="entry name" value="S-adenosyl-L-methionine-dependent methyltransferases"/>
    <property type="match status" value="1"/>
</dbReference>
<dbReference type="PANTHER" id="PTHR11558:SF11">
    <property type="entry name" value="SPERMIDINE SYNTHASE"/>
    <property type="match status" value="1"/>
</dbReference>
<dbReference type="UniPathway" id="UPA00248">
    <property type="reaction ID" value="UER00314"/>
</dbReference>
<keyword evidence="3 4" id="KW-0620">Polyamine biosynthesis</keyword>
<evidence type="ECO:0000256" key="7">
    <source>
        <dbReference type="RuleBase" id="RU003837"/>
    </source>
</evidence>
<dbReference type="HAMAP" id="MF_00198">
    <property type="entry name" value="Spermidine_synth"/>
    <property type="match status" value="1"/>
</dbReference>
<gene>
    <name evidence="4" type="primary">speE</name>
    <name evidence="9" type="ORF">D5S18_07075</name>
</gene>
<dbReference type="Proteomes" id="UP000266677">
    <property type="component" value="Unassembled WGS sequence"/>
</dbReference>
<evidence type="ECO:0000256" key="4">
    <source>
        <dbReference type="HAMAP-Rule" id="MF_00198"/>
    </source>
</evidence>
<dbReference type="InterPro" id="IPR001045">
    <property type="entry name" value="Spermi_synthase"/>
</dbReference>
<proteinExistence type="inferred from homology"/>
<evidence type="ECO:0000256" key="5">
    <source>
        <dbReference type="PROSITE-ProRule" id="PRU00354"/>
    </source>
</evidence>
<keyword evidence="10" id="KW-1185">Reference proteome</keyword>
<dbReference type="OrthoDB" id="9793120at2"/>
<dbReference type="CDD" id="cd02440">
    <property type="entry name" value="AdoMet_MTases"/>
    <property type="match status" value="1"/>
</dbReference>
<protein>
    <recommendedName>
        <fullName evidence="4">Polyamine aminopropyltransferase</fullName>
    </recommendedName>
    <alternativeName>
        <fullName evidence="4">Putrescine aminopropyltransferase</fullName>
        <shortName evidence="4">PAPT</shortName>
    </alternativeName>
    <alternativeName>
        <fullName evidence="4">Spermidine synthase</fullName>
        <shortName evidence="4">SPDS</shortName>
        <shortName evidence="4">SPDSY</shortName>
        <ecNumber evidence="4">2.5.1.16</ecNumber>
    </alternativeName>
</protein>
<dbReference type="InterPro" id="IPR030373">
    <property type="entry name" value="PABS_CS"/>
</dbReference>
<dbReference type="NCBIfam" id="NF002010">
    <property type="entry name" value="PRK00811.1"/>
    <property type="match status" value="1"/>
</dbReference>
<dbReference type="GO" id="GO:0004766">
    <property type="term" value="F:spermidine synthase activity"/>
    <property type="evidence" value="ECO:0007669"/>
    <property type="project" value="UniProtKB-UniRule"/>
</dbReference>
<evidence type="ECO:0000256" key="6">
    <source>
        <dbReference type="RuleBase" id="RU003836"/>
    </source>
</evidence>
<evidence type="ECO:0000259" key="8">
    <source>
        <dbReference type="PROSITE" id="PS51006"/>
    </source>
</evidence>
<evidence type="ECO:0000256" key="1">
    <source>
        <dbReference type="ARBA" id="ARBA00007867"/>
    </source>
</evidence>
<dbReference type="InterPro" id="IPR030374">
    <property type="entry name" value="PABS"/>
</dbReference>
<comment type="subunit">
    <text evidence="4">Homodimer or homotetramer.</text>
</comment>
<reference evidence="9 10" key="1">
    <citation type="submission" date="2018-09" db="EMBL/GenBank/DDBJ databases">
        <title>YIM PH21274 draft genome.</title>
        <authorList>
            <person name="Miao C."/>
        </authorList>
    </citation>
    <scope>NUCLEOTIDE SEQUENCE [LARGE SCALE GENOMIC DNA]</scope>
    <source>
        <strain evidence="9 10">YIM PH 21724</strain>
    </source>
</reference>
<dbReference type="PANTHER" id="PTHR11558">
    <property type="entry name" value="SPERMIDINE/SPERMINE SYNTHASE"/>
    <property type="match status" value="1"/>
</dbReference>
<dbReference type="EC" id="2.5.1.16" evidence="4"/>
<dbReference type="PROSITE" id="PS01330">
    <property type="entry name" value="PABS_1"/>
    <property type="match status" value="1"/>
</dbReference>
<comment type="caution">
    <text evidence="4">Lacks conserved residue(s) required for the propagation of feature annotation.</text>
</comment>
<name>A0A3A4KWQ6_9NOCA</name>
<dbReference type="GO" id="GO:0005829">
    <property type="term" value="C:cytosol"/>
    <property type="evidence" value="ECO:0007669"/>
    <property type="project" value="TreeGrafter"/>
</dbReference>
<feature type="binding site" evidence="4">
    <location>
        <begin position="161"/>
        <end position="162"/>
    </location>
    <ligand>
        <name>S-methyl-5'-thioadenosine</name>
        <dbReference type="ChEBI" id="CHEBI:17509"/>
    </ligand>
</feature>
<evidence type="ECO:0000313" key="10">
    <source>
        <dbReference type="Proteomes" id="UP000266677"/>
    </source>
</evidence>
<organism evidence="9 10">
    <name type="scientific">Nocardia panacis</name>
    <dbReference type="NCBI Taxonomy" id="2340916"/>
    <lineage>
        <taxon>Bacteria</taxon>
        <taxon>Bacillati</taxon>
        <taxon>Actinomycetota</taxon>
        <taxon>Actinomycetes</taxon>
        <taxon>Mycobacteriales</taxon>
        <taxon>Nocardiaceae</taxon>
        <taxon>Nocardia</taxon>
    </lineage>
</organism>
<sequence>MVSDHRRSVELIVNEPPNFLERIDGELWLVEDERENMKISYRIKEVVFAESSDFQHVMILDSHDFGRMLVLDGVVQTTSLDGHIYNEMITHVPLSIHPNPQRVLVVGGGDCGAARESTRYHGVDAIDMVEIDELVVKVCKEYLPAVSENLDDPRVNFVYDDGIEFMKTKKNYYDVIIVDSSDPVGPATRLFEYEFHRDIRAALKEDGLVVCQSQSPLFHRAVMRQTVDQLRDLFPIVRPYLATVPTYPGGFWSFALGSKRYQALPAHPFDKPTKYLNDTILRACFALPEFLRPDSEVGAAR</sequence>
<dbReference type="InterPro" id="IPR037163">
    <property type="entry name" value="Spermidine_synt_N_sf"/>
</dbReference>
<dbReference type="Pfam" id="PF17284">
    <property type="entry name" value="Spermine_synt_N"/>
    <property type="match status" value="1"/>
</dbReference>
<evidence type="ECO:0000256" key="3">
    <source>
        <dbReference type="ARBA" id="ARBA00023115"/>
    </source>
</evidence>
<comment type="function">
    <text evidence="4">Catalyzes the irreversible transfer of a propylamine group from the amino donor S-adenosylmethioninamine (decarboxy-AdoMet) to putrescine (1,4-diaminobutane) to yield spermidine.</text>
</comment>
<feature type="domain" description="PABS" evidence="8">
    <location>
        <begin position="26"/>
        <end position="259"/>
    </location>
</feature>
<feature type="binding site" evidence="4">
    <location>
        <position position="110"/>
    </location>
    <ligand>
        <name>spermidine</name>
        <dbReference type="ChEBI" id="CHEBI:57834"/>
    </ligand>
</feature>
<keyword evidence="2 4" id="KW-0808">Transferase</keyword>